<keyword evidence="4" id="KW-1185">Reference proteome</keyword>
<dbReference type="EMBL" id="AAOH01000004">
    <property type="protein sequence ID" value="EAR28489.1"/>
    <property type="molecule type" value="Genomic_DNA"/>
</dbReference>
<proteinExistence type="predicted"/>
<dbReference type="Proteomes" id="UP000006201">
    <property type="component" value="Unassembled WGS sequence"/>
</dbReference>
<protein>
    <submittedName>
        <fullName evidence="3">Isochorismatase family protein</fullName>
    </submittedName>
</protein>
<dbReference type="InterPro" id="IPR000868">
    <property type="entry name" value="Isochorismatase-like_dom"/>
</dbReference>
<name>A4CAT1_9GAMM</name>
<gene>
    <name evidence="3" type="ORF">PTD2_21777</name>
</gene>
<dbReference type="Pfam" id="PF00857">
    <property type="entry name" value="Isochorismatase"/>
    <property type="match status" value="1"/>
</dbReference>
<dbReference type="PANTHER" id="PTHR43540">
    <property type="entry name" value="PEROXYUREIDOACRYLATE/UREIDOACRYLATE AMIDOHYDROLASE-RELATED"/>
    <property type="match status" value="1"/>
</dbReference>
<dbReference type="Gene3D" id="3.40.50.850">
    <property type="entry name" value="Isochorismatase-like"/>
    <property type="match status" value="1"/>
</dbReference>
<dbReference type="STRING" id="87626.PTD2_21777"/>
<dbReference type="CDD" id="cd01014">
    <property type="entry name" value="nicotinamidase_related"/>
    <property type="match status" value="1"/>
</dbReference>
<dbReference type="InterPro" id="IPR036380">
    <property type="entry name" value="Isochorismatase-like_sf"/>
</dbReference>
<feature type="domain" description="Isochorismatase-like" evidence="2">
    <location>
        <begin position="26"/>
        <end position="162"/>
    </location>
</feature>
<dbReference type="GO" id="GO:0016787">
    <property type="term" value="F:hydrolase activity"/>
    <property type="evidence" value="ECO:0007669"/>
    <property type="project" value="UniProtKB-KW"/>
</dbReference>
<evidence type="ECO:0000259" key="2">
    <source>
        <dbReference type="Pfam" id="PF00857"/>
    </source>
</evidence>
<evidence type="ECO:0000256" key="1">
    <source>
        <dbReference type="ARBA" id="ARBA00022801"/>
    </source>
</evidence>
<dbReference type="PANTHER" id="PTHR43540:SF14">
    <property type="entry name" value="ISOCHORISMATASE"/>
    <property type="match status" value="1"/>
</dbReference>
<accession>A4CAT1</accession>
<keyword evidence="1" id="KW-0378">Hydrolase</keyword>
<evidence type="ECO:0000313" key="3">
    <source>
        <dbReference type="EMBL" id="EAR28489.1"/>
    </source>
</evidence>
<dbReference type="HOGENOM" id="CLU_068979_5_5_6"/>
<reference evidence="3 4" key="1">
    <citation type="submission" date="2006-02" db="EMBL/GenBank/DDBJ databases">
        <authorList>
            <person name="Moran M.A."/>
            <person name="Kjelleberg S."/>
            <person name="Egan S."/>
            <person name="Saunders N."/>
            <person name="Thomas T."/>
            <person name="Ferriera S."/>
            <person name="Johnson J."/>
            <person name="Kravitz S."/>
            <person name="Halpern A."/>
            <person name="Remington K."/>
            <person name="Beeson K."/>
            <person name="Tran B."/>
            <person name="Rogers Y.-H."/>
            <person name="Friedman R."/>
            <person name="Venter J.C."/>
        </authorList>
    </citation>
    <scope>NUCLEOTIDE SEQUENCE [LARGE SCALE GENOMIC DNA]</scope>
    <source>
        <strain evidence="3 4">D2</strain>
    </source>
</reference>
<dbReference type="eggNOG" id="COG1335">
    <property type="taxonomic scope" value="Bacteria"/>
</dbReference>
<dbReference type="InterPro" id="IPR050272">
    <property type="entry name" value="Isochorismatase-like_hydrls"/>
</dbReference>
<sequence length="196" mass="21323">MLINKNKLKTSKSTGSLALGGSNMKSALLVVDVQNGVFGSTNPPYLSENVISNIKQLLGYASSSETEIVFIQHEIPGVLEPESDAWQLFSDLAINDSSYKVRKSTPDSFHDTNLKEYLDEKGIEHVLVCGYSTEFCIDRTAYSAASKGYKVTLIEDAHTTHGKPHLDAPSIIAHHSFNLSKHPNIVLNSTATLTSG</sequence>
<dbReference type="AlphaFoldDB" id="A4CAT1"/>
<comment type="caution">
    <text evidence="3">The sequence shown here is derived from an EMBL/GenBank/DDBJ whole genome shotgun (WGS) entry which is preliminary data.</text>
</comment>
<organism evidence="3 4">
    <name type="scientific">Pseudoalteromonas tunicata D2</name>
    <dbReference type="NCBI Taxonomy" id="87626"/>
    <lineage>
        <taxon>Bacteria</taxon>
        <taxon>Pseudomonadati</taxon>
        <taxon>Pseudomonadota</taxon>
        <taxon>Gammaproteobacteria</taxon>
        <taxon>Alteromonadales</taxon>
        <taxon>Pseudoalteromonadaceae</taxon>
        <taxon>Pseudoalteromonas</taxon>
    </lineage>
</organism>
<evidence type="ECO:0000313" key="4">
    <source>
        <dbReference type="Proteomes" id="UP000006201"/>
    </source>
</evidence>
<dbReference type="SUPFAM" id="SSF52499">
    <property type="entry name" value="Isochorismatase-like hydrolases"/>
    <property type="match status" value="1"/>
</dbReference>